<evidence type="ECO:0000313" key="3">
    <source>
        <dbReference type="Proteomes" id="UP000000600"/>
    </source>
</evidence>
<feature type="region of interest" description="Disordered" evidence="1">
    <location>
        <begin position="1"/>
        <end position="32"/>
    </location>
</feature>
<reference evidence="2 3" key="1">
    <citation type="journal article" date="2006" name="Nature">
        <title>Global trends of whole-genome duplications revealed by the ciliate Paramecium tetraurelia.</title>
        <authorList>
            <consortium name="Genoscope"/>
            <person name="Aury J.-M."/>
            <person name="Jaillon O."/>
            <person name="Duret L."/>
            <person name="Noel B."/>
            <person name="Jubin C."/>
            <person name="Porcel B.M."/>
            <person name="Segurens B."/>
            <person name="Daubin V."/>
            <person name="Anthouard V."/>
            <person name="Aiach N."/>
            <person name="Arnaiz O."/>
            <person name="Billaut A."/>
            <person name="Beisson J."/>
            <person name="Blanc I."/>
            <person name="Bouhouche K."/>
            <person name="Camara F."/>
            <person name="Duharcourt S."/>
            <person name="Guigo R."/>
            <person name="Gogendeau D."/>
            <person name="Katinka M."/>
            <person name="Keller A.-M."/>
            <person name="Kissmehl R."/>
            <person name="Klotz C."/>
            <person name="Koll F."/>
            <person name="Le Moue A."/>
            <person name="Lepere C."/>
            <person name="Malinsky S."/>
            <person name="Nowacki M."/>
            <person name="Nowak J.K."/>
            <person name="Plattner H."/>
            <person name="Poulain J."/>
            <person name="Ruiz F."/>
            <person name="Serrano V."/>
            <person name="Zagulski M."/>
            <person name="Dessen P."/>
            <person name="Betermier M."/>
            <person name="Weissenbach J."/>
            <person name="Scarpelli C."/>
            <person name="Schachter V."/>
            <person name="Sperling L."/>
            <person name="Meyer E."/>
            <person name="Cohen J."/>
            <person name="Wincker P."/>
        </authorList>
    </citation>
    <scope>NUCLEOTIDE SEQUENCE [LARGE SCALE GENOMIC DNA]</scope>
    <source>
        <strain evidence="2 3">Stock d4-2</strain>
    </source>
</reference>
<protein>
    <submittedName>
        <fullName evidence="2">Uncharacterized protein</fullName>
    </submittedName>
</protein>
<dbReference type="RefSeq" id="XP_001432344.1">
    <property type="nucleotide sequence ID" value="XM_001432307.1"/>
</dbReference>
<dbReference type="HOGENOM" id="CLU_3128327_0_0_1"/>
<dbReference type="Proteomes" id="UP000000600">
    <property type="component" value="Unassembled WGS sequence"/>
</dbReference>
<dbReference type="KEGG" id="ptm:GSPATT00034424001"/>
<organism evidence="2 3">
    <name type="scientific">Paramecium tetraurelia</name>
    <dbReference type="NCBI Taxonomy" id="5888"/>
    <lineage>
        <taxon>Eukaryota</taxon>
        <taxon>Sar</taxon>
        <taxon>Alveolata</taxon>
        <taxon>Ciliophora</taxon>
        <taxon>Intramacronucleata</taxon>
        <taxon>Oligohymenophorea</taxon>
        <taxon>Peniculida</taxon>
        <taxon>Parameciidae</taxon>
        <taxon>Paramecium</taxon>
    </lineage>
</organism>
<dbReference type="EMBL" id="CT868035">
    <property type="protein sequence ID" value="CAK64947.1"/>
    <property type="molecule type" value="Genomic_DNA"/>
</dbReference>
<gene>
    <name evidence="2" type="ORF">GSPATT00034424001</name>
</gene>
<feature type="compositionally biased region" description="Basic and acidic residues" evidence="1">
    <location>
        <begin position="8"/>
        <end position="31"/>
    </location>
</feature>
<keyword evidence="3" id="KW-1185">Reference proteome</keyword>
<proteinExistence type="predicted"/>
<accession>A0C2D0</accession>
<dbReference type="AlphaFoldDB" id="A0C2D0"/>
<name>A0C2D0_PARTE</name>
<evidence type="ECO:0000256" key="1">
    <source>
        <dbReference type="SAM" id="MobiDB-lite"/>
    </source>
</evidence>
<evidence type="ECO:0000313" key="2">
    <source>
        <dbReference type="EMBL" id="CAK64947.1"/>
    </source>
</evidence>
<dbReference type="InParanoid" id="A0C2D0"/>
<dbReference type="GeneID" id="5018129"/>
<sequence length="50" mass="6194">MQAKKPKLNREIKEQHDEYQTRQQQKFEVEKSNICQQFKKRKNNENNKTT</sequence>